<protein>
    <recommendedName>
        <fullName evidence="5">Surface antigen domain-containing protein</fullName>
    </recommendedName>
</protein>
<accession>A0A0B8ZJV0</accession>
<reference evidence="3 4" key="1">
    <citation type="submission" date="2014-10" db="EMBL/GenBank/DDBJ databases">
        <title>Draft genome sequence of Novosphingobium subterraneum DSM 12447.</title>
        <authorList>
            <person name="Gan H.M."/>
            <person name="Gan H.Y."/>
            <person name="Savka M.A."/>
        </authorList>
    </citation>
    <scope>NUCLEOTIDE SEQUENCE [LARGE SCALE GENOMIC DNA]</scope>
    <source>
        <strain evidence="3 4">DSM 12447</strain>
    </source>
</reference>
<evidence type="ECO:0000313" key="3">
    <source>
        <dbReference type="EMBL" id="KHS46567.1"/>
    </source>
</evidence>
<evidence type="ECO:0000256" key="1">
    <source>
        <dbReference type="SAM" id="MobiDB-lite"/>
    </source>
</evidence>
<gene>
    <name evidence="3" type="ORF">NJ75_02159</name>
</gene>
<feature type="region of interest" description="Disordered" evidence="1">
    <location>
        <begin position="118"/>
        <end position="145"/>
    </location>
</feature>
<evidence type="ECO:0000256" key="2">
    <source>
        <dbReference type="SAM" id="SignalP"/>
    </source>
</evidence>
<name>A0A0B8ZJV0_9SPHN</name>
<evidence type="ECO:0008006" key="5">
    <source>
        <dbReference type="Google" id="ProtNLM"/>
    </source>
</evidence>
<dbReference type="Proteomes" id="UP000031338">
    <property type="component" value="Unassembled WGS sequence"/>
</dbReference>
<dbReference type="EMBL" id="JRVC01000009">
    <property type="protein sequence ID" value="KHS46567.1"/>
    <property type="molecule type" value="Genomic_DNA"/>
</dbReference>
<sequence>MRRAPKPLAISCRIAATLAAMALVGSQASAQFGGFSIPSIPRSSSSSQKSADGCPKGKSKSTGSSILGGLIGQGVGRAASSAGVGSFFPSAEFADTLTNAIACRLDPEEQKQAAEATVEATRGEEVGSTSSWTSNTRENVSGTSTVTARNDELASNGAVGRQCITVTDVIIVNGEETTANKRMCRAPGSARYSLAA</sequence>
<keyword evidence="4" id="KW-1185">Reference proteome</keyword>
<dbReference type="AlphaFoldDB" id="A0A0B8ZJV0"/>
<feature type="chain" id="PRO_5002126811" description="Surface antigen domain-containing protein" evidence="2">
    <location>
        <begin position="31"/>
        <end position="196"/>
    </location>
</feature>
<proteinExistence type="predicted"/>
<organism evidence="3 4">
    <name type="scientific">Novosphingobium subterraneum</name>
    <dbReference type="NCBI Taxonomy" id="48936"/>
    <lineage>
        <taxon>Bacteria</taxon>
        <taxon>Pseudomonadati</taxon>
        <taxon>Pseudomonadota</taxon>
        <taxon>Alphaproteobacteria</taxon>
        <taxon>Sphingomonadales</taxon>
        <taxon>Sphingomonadaceae</taxon>
        <taxon>Novosphingobium</taxon>
    </lineage>
</organism>
<feature type="signal peptide" evidence="2">
    <location>
        <begin position="1"/>
        <end position="30"/>
    </location>
</feature>
<keyword evidence="2" id="KW-0732">Signal</keyword>
<feature type="region of interest" description="Disordered" evidence="1">
    <location>
        <begin position="40"/>
        <end position="62"/>
    </location>
</feature>
<feature type="compositionally biased region" description="Polar residues" evidence="1">
    <location>
        <begin position="127"/>
        <end position="145"/>
    </location>
</feature>
<comment type="caution">
    <text evidence="3">The sequence shown here is derived from an EMBL/GenBank/DDBJ whole genome shotgun (WGS) entry which is preliminary data.</text>
</comment>
<evidence type="ECO:0000313" key="4">
    <source>
        <dbReference type="Proteomes" id="UP000031338"/>
    </source>
</evidence>
<dbReference type="PATRIC" id="fig|48936.3.peg.2168"/>